<feature type="transmembrane region" description="Helical" evidence="8">
    <location>
        <begin position="220"/>
        <end position="246"/>
    </location>
</feature>
<dbReference type="PANTHER" id="PTHR11040">
    <property type="entry name" value="ZINC/IRON TRANSPORTER"/>
    <property type="match status" value="1"/>
</dbReference>
<proteinExistence type="inferred from homology"/>
<evidence type="ECO:0000256" key="2">
    <source>
        <dbReference type="ARBA" id="ARBA00006939"/>
    </source>
</evidence>
<keyword evidence="5 8" id="KW-1133">Transmembrane helix</keyword>
<feature type="compositionally biased region" description="Basic and acidic residues" evidence="9">
    <location>
        <begin position="153"/>
        <end position="162"/>
    </location>
</feature>
<feature type="transmembrane region" description="Helical" evidence="8">
    <location>
        <begin position="70"/>
        <end position="93"/>
    </location>
</feature>
<dbReference type="GO" id="GO:0000007">
    <property type="term" value="F:low-affinity zinc ion transmembrane transporter activity"/>
    <property type="evidence" value="ECO:0007669"/>
    <property type="project" value="TreeGrafter"/>
</dbReference>
<feature type="transmembrane region" description="Helical" evidence="8">
    <location>
        <begin position="346"/>
        <end position="365"/>
    </location>
</feature>
<evidence type="ECO:0000256" key="9">
    <source>
        <dbReference type="SAM" id="MobiDB-lite"/>
    </source>
</evidence>
<keyword evidence="3 8" id="KW-0813">Transport</keyword>
<feature type="transmembrane region" description="Helical" evidence="8">
    <location>
        <begin position="36"/>
        <end position="58"/>
    </location>
</feature>
<dbReference type="Proteomes" id="UP000011086">
    <property type="component" value="Unassembled WGS sequence"/>
</dbReference>
<comment type="caution">
    <text evidence="8">Lacks conserved residue(s) required for the propagation of feature annotation.</text>
</comment>
<keyword evidence="7 8" id="KW-0472">Membrane</keyword>
<dbReference type="InterPro" id="IPR004698">
    <property type="entry name" value="Zn/Fe_permease_fun/pln"/>
</dbReference>
<protein>
    <submittedName>
        <fullName evidence="10">Zinc-regulated transporter 2</fullName>
    </submittedName>
</protein>
<feature type="transmembrane region" description="Helical" evidence="8">
    <location>
        <begin position="113"/>
        <end position="135"/>
    </location>
</feature>
<feature type="transmembrane region" description="Helical" evidence="8">
    <location>
        <begin position="274"/>
        <end position="294"/>
    </location>
</feature>
<dbReference type="NCBIfam" id="TIGR00820">
    <property type="entry name" value="zip"/>
    <property type="match status" value="1"/>
</dbReference>
<evidence type="ECO:0000256" key="1">
    <source>
        <dbReference type="ARBA" id="ARBA00004141"/>
    </source>
</evidence>
<gene>
    <name evidence="10" type="ORF">OOU_Y34scaffold00174g71</name>
</gene>
<evidence type="ECO:0000256" key="4">
    <source>
        <dbReference type="ARBA" id="ARBA00022692"/>
    </source>
</evidence>
<dbReference type="AlphaFoldDB" id="A0AA97P6Z0"/>
<dbReference type="GO" id="GO:0071578">
    <property type="term" value="P:zinc ion import across plasma membrane"/>
    <property type="evidence" value="ECO:0007669"/>
    <property type="project" value="TreeGrafter"/>
</dbReference>
<keyword evidence="4 8" id="KW-0812">Transmembrane</keyword>
<name>A0AA97P6Z0_PYRO3</name>
<accession>A0AA97P6Z0</accession>
<comment type="subcellular location">
    <subcellularLocation>
        <location evidence="1 8">Membrane</location>
        <topology evidence="1 8">Multi-pass membrane protein</topology>
    </subcellularLocation>
</comment>
<feature type="compositionally biased region" description="Basic and acidic residues" evidence="9">
    <location>
        <begin position="1"/>
        <end position="10"/>
    </location>
</feature>
<dbReference type="Pfam" id="PF02535">
    <property type="entry name" value="Zip"/>
    <property type="match status" value="1"/>
</dbReference>
<feature type="transmembrane region" description="Helical" evidence="8">
    <location>
        <begin position="306"/>
        <end position="326"/>
    </location>
</feature>
<evidence type="ECO:0000256" key="5">
    <source>
        <dbReference type="ARBA" id="ARBA00022989"/>
    </source>
</evidence>
<dbReference type="InterPro" id="IPR003689">
    <property type="entry name" value="ZIP"/>
</dbReference>
<evidence type="ECO:0000256" key="3">
    <source>
        <dbReference type="ARBA" id="ARBA00022448"/>
    </source>
</evidence>
<sequence length="368" mass="39802">MSFLQRRQDPGTDAPAPDPSVCTMDETANDWYGVRIASIFVILIGSLLGAAIPIYLVRYRNSERMGFSKLAFFISKYFGTGVIVATAFMHLISPANEILGMDCLKPLLGDYDWSMGIVLMTVMAMFFIEMIGAWFENRSNDKAGHSDALAVSKKSDEEDGSLKEATGTGVKDAGAPADGGMPSNIRGEDHLGHGRAHNEGDTHLAFAGKMTSIIILEAGVILHSVFIGLTLAVSSEFIILFVVLVFHQTFEGLGLGSRLATFDWPADKRRWTPWIFALMYGLTTPIAIAAGLGVKDALQAAPTTRYMVEGISNAISGGILLYTGLVELLAHEFIFNPEMDRASLRYKLFAFGCIAAGAGLMALLAKWA</sequence>
<organism evidence="10">
    <name type="scientific">Pyricularia oryzae (strain Y34)</name>
    <name type="common">Rice blast fungus</name>
    <name type="synonym">Magnaporthe oryzae</name>
    <dbReference type="NCBI Taxonomy" id="1143189"/>
    <lineage>
        <taxon>Eukaryota</taxon>
        <taxon>Fungi</taxon>
        <taxon>Dikarya</taxon>
        <taxon>Ascomycota</taxon>
        <taxon>Pezizomycotina</taxon>
        <taxon>Sordariomycetes</taxon>
        <taxon>Sordariomycetidae</taxon>
        <taxon>Magnaporthales</taxon>
        <taxon>Pyriculariaceae</taxon>
        <taxon>Pyricularia</taxon>
    </lineage>
</organism>
<dbReference type="PANTHER" id="PTHR11040:SF69">
    <property type="entry name" value="ZINC-REGULATED TRANSPORTER 2"/>
    <property type="match status" value="1"/>
</dbReference>
<comment type="similarity">
    <text evidence="2 8">Belongs to the ZIP transporter (TC 2.A.5) family.</text>
</comment>
<dbReference type="EMBL" id="JH792938">
    <property type="protein sequence ID" value="ELQ43106.1"/>
    <property type="molecule type" value="Genomic_DNA"/>
</dbReference>
<feature type="region of interest" description="Disordered" evidence="9">
    <location>
        <begin position="1"/>
        <end position="20"/>
    </location>
</feature>
<keyword evidence="6 8" id="KW-0406">Ion transport</keyword>
<evidence type="ECO:0000256" key="8">
    <source>
        <dbReference type="RuleBase" id="RU362088"/>
    </source>
</evidence>
<evidence type="ECO:0000256" key="7">
    <source>
        <dbReference type="ARBA" id="ARBA00023136"/>
    </source>
</evidence>
<feature type="region of interest" description="Disordered" evidence="9">
    <location>
        <begin position="148"/>
        <end position="193"/>
    </location>
</feature>
<dbReference type="GO" id="GO:0005886">
    <property type="term" value="C:plasma membrane"/>
    <property type="evidence" value="ECO:0007669"/>
    <property type="project" value="TreeGrafter"/>
</dbReference>
<reference evidence="10" key="1">
    <citation type="journal article" date="2012" name="PLoS Genet.">
        <title>Comparative analysis of the genomes of two field isolates of the rice blast fungus Magnaporthe oryzae.</title>
        <authorList>
            <person name="Xue M."/>
            <person name="Yang J."/>
            <person name="Li Z."/>
            <person name="Hu S."/>
            <person name="Yao N."/>
            <person name="Dean R.A."/>
            <person name="Zhao W."/>
            <person name="Shen M."/>
            <person name="Zhang H."/>
            <person name="Li C."/>
            <person name="Liu L."/>
            <person name="Cao L."/>
            <person name="Xu X."/>
            <person name="Xing Y."/>
            <person name="Hsiang T."/>
            <person name="Zhang Z."/>
            <person name="Xu J.R."/>
            <person name="Peng Y.L."/>
        </authorList>
    </citation>
    <scope>NUCLEOTIDE SEQUENCE</scope>
    <source>
        <strain evidence="10">Y34</strain>
    </source>
</reference>
<evidence type="ECO:0000256" key="6">
    <source>
        <dbReference type="ARBA" id="ARBA00023065"/>
    </source>
</evidence>
<evidence type="ECO:0000313" key="10">
    <source>
        <dbReference type="EMBL" id="ELQ43106.1"/>
    </source>
</evidence>